<comment type="pathway">
    <text evidence="4">Lipid metabolism.</text>
</comment>
<dbReference type="SUPFAM" id="SSF54197">
    <property type="entry name" value="HIT-like"/>
    <property type="match status" value="1"/>
</dbReference>
<keyword evidence="16" id="KW-1208">Phospholipid metabolism</keyword>
<evidence type="ECO:0000256" key="15">
    <source>
        <dbReference type="ARBA" id="ARBA00023209"/>
    </source>
</evidence>
<dbReference type="InterPro" id="IPR036265">
    <property type="entry name" value="HIT-like_sf"/>
</dbReference>
<dbReference type="UniPathway" id="UPA00609">
    <property type="reaction ID" value="UER00664"/>
</dbReference>
<evidence type="ECO:0000256" key="1">
    <source>
        <dbReference type="ARBA" id="ARBA00001007"/>
    </source>
</evidence>
<comment type="caution">
    <text evidence="20">The sequence shown here is derived from an EMBL/GenBank/DDBJ whole genome shotgun (WGS) entry which is preliminary data.</text>
</comment>
<evidence type="ECO:0000256" key="13">
    <source>
        <dbReference type="ARBA" id="ARBA00023098"/>
    </source>
</evidence>
<keyword evidence="12" id="KW-1133">Transmembrane helix</keyword>
<dbReference type="AlphaFoldDB" id="A0A356LIX2"/>
<accession>A0A356LIX2</accession>
<keyword evidence="9" id="KW-0444">Lipid biosynthesis</keyword>
<name>A0A356LIX2_9BURK</name>
<feature type="signal peptide" evidence="19">
    <location>
        <begin position="1"/>
        <end position="21"/>
    </location>
</feature>
<evidence type="ECO:0000256" key="8">
    <source>
        <dbReference type="ARBA" id="ARBA00022475"/>
    </source>
</evidence>
<evidence type="ECO:0000256" key="7">
    <source>
        <dbReference type="ARBA" id="ARBA00019608"/>
    </source>
</evidence>
<evidence type="ECO:0000256" key="3">
    <source>
        <dbReference type="ARBA" id="ARBA00004927"/>
    </source>
</evidence>
<dbReference type="EMBL" id="DOEK01000029">
    <property type="protein sequence ID" value="HBP30511.1"/>
    <property type="molecule type" value="Genomic_DNA"/>
</dbReference>
<organism evidence="20 21">
    <name type="scientific">Advenella kashmirensis</name>
    <dbReference type="NCBI Taxonomy" id="310575"/>
    <lineage>
        <taxon>Bacteria</taxon>
        <taxon>Pseudomonadati</taxon>
        <taxon>Pseudomonadota</taxon>
        <taxon>Betaproteobacteria</taxon>
        <taxon>Burkholderiales</taxon>
        <taxon>Alcaligenaceae</taxon>
    </lineage>
</organism>
<dbReference type="Proteomes" id="UP000264036">
    <property type="component" value="Unassembled WGS sequence"/>
</dbReference>
<dbReference type="Gene3D" id="3.30.428.30">
    <property type="entry name" value="HIT family - CDH-like"/>
    <property type="match status" value="1"/>
</dbReference>
<dbReference type="GO" id="GO:0005886">
    <property type="term" value="C:plasma membrane"/>
    <property type="evidence" value="ECO:0007669"/>
    <property type="project" value="UniProtKB-SubCell"/>
</dbReference>
<evidence type="ECO:0000256" key="9">
    <source>
        <dbReference type="ARBA" id="ARBA00022516"/>
    </source>
</evidence>
<evidence type="ECO:0000256" key="19">
    <source>
        <dbReference type="SAM" id="SignalP"/>
    </source>
</evidence>
<dbReference type="PROSITE" id="PS51257">
    <property type="entry name" value="PROKAR_LIPOPROTEIN"/>
    <property type="match status" value="1"/>
</dbReference>
<comment type="pathway">
    <text evidence="3">Phospholipid metabolism; CDP-diacylglycerol degradation; phosphatidate from CDP-diacylglycerol: step 1/1.</text>
</comment>
<evidence type="ECO:0000256" key="10">
    <source>
        <dbReference type="ARBA" id="ARBA00022692"/>
    </source>
</evidence>
<keyword evidence="19" id="KW-0732">Signal</keyword>
<evidence type="ECO:0000256" key="5">
    <source>
        <dbReference type="ARBA" id="ARBA00006435"/>
    </source>
</evidence>
<evidence type="ECO:0000256" key="17">
    <source>
        <dbReference type="ARBA" id="ARBA00032888"/>
    </source>
</evidence>
<evidence type="ECO:0000256" key="6">
    <source>
        <dbReference type="ARBA" id="ARBA00012375"/>
    </source>
</evidence>
<keyword evidence="8" id="KW-1003">Cell membrane</keyword>
<evidence type="ECO:0000256" key="4">
    <source>
        <dbReference type="ARBA" id="ARBA00005189"/>
    </source>
</evidence>
<dbReference type="GO" id="GO:0008654">
    <property type="term" value="P:phospholipid biosynthetic process"/>
    <property type="evidence" value="ECO:0007669"/>
    <property type="project" value="UniProtKB-KW"/>
</dbReference>
<comment type="similarity">
    <text evidence="5">Belongs to the Cdh family.</text>
</comment>
<keyword evidence="15" id="KW-0594">Phospholipid biosynthesis</keyword>
<evidence type="ECO:0000256" key="16">
    <source>
        <dbReference type="ARBA" id="ARBA00023264"/>
    </source>
</evidence>
<comment type="catalytic activity">
    <reaction evidence="1">
        <text>a CDP-1,2-diacyl-sn-glycerol + H2O = a 1,2-diacyl-sn-glycero-3-phosphate + CMP + 2 H(+)</text>
        <dbReference type="Rhea" id="RHEA:15221"/>
        <dbReference type="ChEBI" id="CHEBI:15377"/>
        <dbReference type="ChEBI" id="CHEBI:15378"/>
        <dbReference type="ChEBI" id="CHEBI:58332"/>
        <dbReference type="ChEBI" id="CHEBI:58608"/>
        <dbReference type="ChEBI" id="CHEBI:60377"/>
        <dbReference type="EC" id="3.6.1.26"/>
    </reaction>
</comment>
<keyword evidence="14" id="KW-0472">Membrane</keyword>
<evidence type="ECO:0000256" key="2">
    <source>
        <dbReference type="ARBA" id="ARBA00004162"/>
    </source>
</evidence>
<keyword evidence="11" id="KW-0378">Hydrolase</keyword>
<evidence type="ECO:0000313" key="20">
    <source>
        <dbReference type="EMBL" id="HBP30511.1"/>
    </source>
</evidence>
<keyword evidence="13" id="KW-0443">Lipid metabolism</keyword>
<evidence type="ECO:0000313" key="21">
    <source>
        <dbReference type="Proteomes" id="UP000264036"/>
    </source>
</evidence>
<dbReference type="InterPro" id="IPR003763">
    <property type="entry name" value="CDP-diacylglyc_Pase"/>
</dbReference>
<keyword evidence="10" id="KW-0812">Transmembrane</keyword>
<dbReference type="Pfam" id="PF02611">
    <property type="entry name" value="CDH"/>
    <property type="match status" value="1"/>
</dbReference>
<dbReference type="EC" id="3.6.1.26" evidence="6"/>
<gene>
    <name evidence="20" type="ORF">DD666_13975</name>
</gene>
<evidence type="ECO:0000256" key="18">
    <source>
        <dbReference type="ARBA" id="ARBA00032892"/>
    </source>
</evidence>
<protein>
    <recommendedName>
        <fullName evidence="7">CDP-diacylglycerol pyrophosphatase</fullName>
        <ecNumber evidence="6">3.6.1.26</ecNumber>
    </recommendedName>
    <alternativeName>
        <fullName evidence="17">CDP-diacylglycerol phosphatidylhydrolase</fullName>
    </alternativeName>
    <alternativeName>
        <fullName evidence="18">CDP-diglyceride hydrolase</fullName>
    </alternativeName>
</protein>
<dbReference type="GO" id="GO:0008715">
    <property type="term" value="F:CDP-diacylglycerol diphosphatase activity"/>
    <property type="evidence" value="ECO:0007669"/>
    <property type="project" value="UniProtKB-EC"/>
</dbReference>
<evidence type="ECO:0000256" key="11">
    <source>
        <dbReference type="ARBA" id="ARBA00022801"/>
    </source>
</evidence>
<evidence type="ECO:0000256" key="12">
    <source>
        <dbReference type="ARBA" id="ARBA00022989"/>
    </source>
</evidence>
<evidence type="ECO:0000256" key="14">
    <source>
        <dbReference type="ARBA" id="ARBA00023136"/>
    </source>
</evidence>
<dbReference type="GO" id="GO:0046342">
    <property type="term" value="P:CDP-diacylglycerol catabolic process"/>
    <property type="evidence" value="ECO:0007669"/>
    <property type="project" value="UniProtKB-UniPathway"/>
</dbReference>
<feature type="chain" id="PRO_5016644405" description="CDP-diacylglycerol pyrophosphatase" evidence="19">
    <location>
        <begin position="22"/>
        <end position="263"/>
    </location>
</feature>
<comment type="subcellular location">
    <subcellularLocation>
        <location evidence="2">Cell membrane</location>
        <topology evidence="2">Single-pass membrane protein</topology>
    </subcellularLocation>
</comment>
<dbReference type="PIRSF" id="PIRSF001273">
    <property type="entry name" value="CDH"/>
    <property type="match status" value="1"/>
</dbReference>
<sequence>MSVRSRCGLAAAMLIAVSLLAACNTSAIPEPKAAVPSKPVARGDILWHFVHDQCVPSQLAGQNPPLPCIKVDMDNGYVIFKDKNGPLQYLHMPTRHVTGLEDPALLSASRTPYFAQAWHARHYMDRLLGSAIAEQDYSFTVNSQSGRSQNHLHIHISCIRPALRERLLALQSQLDSRWQPVPGGINGHAYQARTLSLNELEQHGAIALTIASLAHARQDMANVSLALYPLSEQHFLLFATHRPGASAEGDFQDHRCPQLLAGR</sequence>
<proteinExistence type="inferred from homology"/>
<reference evidence="20 21" key="1">
    <citation type="journal article" date="2018" name="Nat. Biotechnol.">
        <title>A standardized bacterial taxonomy based on genome phylogeny substantially revises the tree of life.</title>
        <authorList>
            <person name="Parks D.H."/>
            <person name="Chuvochina M."/>
            <person name="Waite D.W."/>
            <person name="Rinke C."/>
            <person name="Skarshewski A."/>
            <person name="Chaumeil P.A."/>
            <person name="Hugenholtz P."/>
        </authorList>
    </citation>
    <scope>NUCLEOTIDE SEQUENCE [LARGE SCALE GENOMIC DNA]</scope>
    <source>
        <strain evidence="20">UBA10707</strain>
    </source>
</reference>